<feature type="region of interest" description="Disordered" evidence="8">
    <location>
        <begin position="90"/>
        <end position="144"/>
    </location>
</feature>
<evidence type="ECO:0000256" key="5">
    <source>
        <dbReference type="ARBA" id="ARBA00022829"/>
    </source>
</evidence>
<feature type="compositionally biased region" description="Polar residues" evidence="8">
    <location>
        <begin position="131"/>
        <end position="144"/>
    </location>
</feature>
<comment type="caution">
    <text evidence="9">The sequence shown here is derived from an EMBL/GenBank/DDBJ whole genome shotgun (WGS) entry which is preliminary data.</text>
</comment>
<feature type="compositionally biased region" description="Basic and acidic residues" evidence="8">
    <location>
        <begin position="816"/>
        <end position="833"/>
    </location>
</feature>
<sequence length="833" mass="92583">MKRVLASSRREVQLDGIPKKKRPATAPEVSPGSSDSRSSQVSILTSRPNSGQKQSVVSPAVSSAFYARPKSGLEQQYERNLQRFLPVEENATFKPLSSEGEGENPGLKKEEDADRDGVEGSESKESESVDCPNTESEPDQTNGDVEVSLSQIADPESAEHSDFCVGMSLKVADFFLEAAHASVLEANDLPGAKSYFSHIKTAIKALLFLLAQPSLDPALESVVCIRLAHIFFSESENLESADKYVLRAISLAVRHNLDHIRASGELLYAQILQKSNPRLVNSFLLDKISFYGSSPVADLFALVRADNLLVTEVQTAASALRALSVSENTTPLIRALALLSQVSLCLYRGSPGECGSLLKSFRSVTENVDCPSQMKGMALLLELASMGQCKDGDVKQRVQSVSKFVSTERKSDWKGWTDDGSFEFHIPIANGTIPYTVQWINSDEFTVMFYFLSGVLFLDSGSYKKASKVFSACLDSVDDQLQELTQAKPSKRAFCMSLLTEKIVRLNFVRISVYCYKVWLNFMQKNDFSGIEFLQNFIRDFDHDNFTTEELCYYKLLLPRMLYLAALYYQTHGDLTAAKYYFLRVKNLTSSHGDSSVETSLLQKNLGIGCETLVSLDSANEYNVCSTIHLLLISEYEMRLLSQEKTSEKSHAKAARIRSFLGSLHSDLSTAMTSSSTFATSNPLYLLTYKSVLCIYQNKGFPVGDSTRNTELVKEIKELVAKSPQSGYLATLIAYVTFRLSTDITERKRLFAECYEGTAGKDDNSRILRLLLAQEERKSKSELGDRDRIGRIDTKIEKLNHTIDAKFKLAQWGDSESSKDGDKEGMEIHGVEG</sequence>
<evidence type="ECO:0000256" key="4">
    <source>
        <dbReference type="ARBA" id="ARBA00022776"/>
    </source>
</evidence>
<dbReference type="EMBL" id="LYUB02000003">
    <property type="protein sequence ID" value="OVF10040.1"/>
    <property type="molecule type" value="Genomic_DNA"/>
</dbReference>
<feature type="region of interest" description="Disordered" evidence="8">
    <location>
        <begin position="812"/>
        <end position="833"/>
    </location>
</feature>
<dbReference type="SUPFAM" id="SSF48452">
    <property type="entry name" value="TPR-like"/>
    <property type="match status" value="1"/>
</dbReference>
<evidence type="ECO:0000313" key="10">
    <source>
        <dbReference type="Proteomes" id="UP000195602"/>
    </source>
</evidence>
<keyword evidence="3" id="KW-0132">Cell division</keyword>
<proteinExistence type="inferred from homology"/>
<evidence type="ECO:0000256" key="3">
    <source>
        <dbReference type="ARBA" id="ARBA00022618"/>
    </source>
</evidence>
<dbReference type="GO" id="GO:0007064">
    <property type="term" value="P:mitotic sister chromatid cohesion"/>
    <property type="evidence" value="ECO:0007669"/>
    <property type="project" value="InterPro"/>
</dbReference>
<dbReference type="KEGG" id="clus:A9F13_03g01749"/>
<dbReference type="GO" id="GO:0005634">
    <property type="term" value="C:nucleus"/>
    <property type="evidence" value="ECO:0007669"/>
    <property type="project" value="UniProtKB-SubCell"/>
</dbReference>
<name>A0AA91T3K8_CLALS</name>
<dbReference type="GO" id="GO:0007059">
    <property type="term" value="P:chromosome segregation"/>
    <property type="evidence" value="ECO:0007669"/>
    <property type="project" value="UniProtKB-KW"/>
</dbReference>
<evidence type="ECO:0000256" key="8">
    <source>
        <dbReference type="SAM" id="MobiDB-lite"/>
    </source>
</evidence>
<evidence type="ECO:0000313" key="9">
    <source>
        <dbReference type="EMBL" id="OVF10040.1"/>
    </source>
</evidence>
<dbReference type="InterPro" id="IPR011990">
    <property type="entry name" value="TPR-like_helical_dom_sf"/>
</dbReference>
<comment type="subcellular location">
    <subcellularLocation>
        <location evidence="1">Nucleus</location>
    </subcellularLocation>
</comment>
<evidence type="ECO:0000256" key="7">
    <source>
        <dbReference type="ARBA" id="ARBA00023306"/>
    </source>
</evidence>
<accession>A0AA91T3K8</accession>
<dbReference type="InterPro" id="IPR019440">
    <property type="entry name" value="MAU2"/>
</dbReference>
<protein>
    <submittedName>
        <fullName evidence="9">Uncharacterized protein</fullName>
    </submittedName>
</protein>
<dbReference type="GO" id="GO:0051301">
    <property type="term" value="P:cell division"/>
    <property type="evidence" value="ECO:0007669"/>
    <property type="project" value="UniProtKB-KW"/>
</dbReference>
<evidence type="ECO:0000256" key="1">
    <source>
        <dbReference type="ARBA" id="ARBA00004123"/>
    </source>
</evidence>
<dbReference type="Proteomes" id="UP000195602">
    <property type="component" value="Unassembled WGS sequence"/>
</dbReference>
<feature type="compositionally biased region" description="Basic and acidic residues" evidence="8">
    <location>
        <begin position="106"/>
        <end position="127"/>
    </location>
</feature>
<evidence type="ECO:0000256" key="2">
    <source>
        <dbReference type="ARBA" id="ARBA00008585"/>
    </source>
</evidence>
<keyword evidence="7" id="KW-0131">Cell cycle</keyword>
<keyword evidence="6" id="KW-0539">Nucleus</keyword>
<dbReference type="Pfam" id="PF10345">
    <property type="entry name" value="Cohesin_load"/>
    <property type="match status" value="1"/>
</dbReference>
<dbReference type="AlphaFoldDB" id="A0AA91T3K8"/>
<dbReference type="PANTHER" id="PTHR21394">
    <property type="entry name" value="MAU2 CHROMATID COHESION FACTOR HOMOLOG"/>
    <property type="match status" value="1"/>
</dbReference>
<feature type="region of interest" description="Disordered" evidence="8">
    <location>
        <begin position="1"/>
        <end position="61"/>
    </location>
</feature>
<comment type="similarity">
    <text evidence="2">Belongs to the SCC4/mau-2 family.</text>
</comment>
<keyword evidence="4" id="KW-0498">Mitosis</keyword>
<keyword evidence="5" id="KW-0159">Chromosome partition</keyword>
<feature type="compositionally biased region" description="Polar residues" evidence="8">
    <location>
        <begin position="31"/>
        <end position="61"/>
    </location>
</feature>
<organism evidence="9 10">
    <name type="scientific">Clavispora lusitaniae</name>
    <name type="common">Candida lusitaniae</name>
    <dbReference type="NCBI Taxonomy" id="36911"/>
    <lineage>
        <taxon>Eukaryota</taxon>
        <taxon>Fungi</taxon>
        <taxon>Dikarya</taxon>
        <taxon>Ascomycota</taxon>
        <taxon>Saccharomycotina</taxon>
        <taxon>Pichiomycetes</taxon>
        <taxon>Metschnikowiaceae</taxon>
        <taxon>Clavispora</taxon>
    </lineage>
</organism>
<reference evidence="9 10" key="1">
    <citation type="submission" date="2017-04" db="EMBL/GenBank/DDBJ databases">
        <title>Draft genome of the yeast Clavispora lusitaniae type strain CBS 6936.</title>
        <authorList>
            <person name="Durrens P."/>
            <person name="Klopp C."/>
            <person name="Biteau N."/>
            <person name="Fitton-Ouhabi V."/>
            <person name="Dementhon K."/>
            <person name="Accoceberry I."/>
            <person name="Sherman D.J."/>
            <person name="Noel T."/>
        </authorList>
    </citation>
    <scope>NUCLEOTIDE SEQUENCE [LARGE SCALE GENOMIC DNA]</scope>
    <source>
        <strain evidence="9 10">CBS 6936</strain>
    </source>
</reference>
<evidence type="ECO:0000256" key="6">
    <source>
        <dbReference type="ARBA" id="ARBA00023242"/>
    </source>
</evidence>
<gene>
    <name evidence="9" type="ORF">A9F13_03g01749</name>
</gene>